<dbReference type="InterPro" id="IPR011009">
    <property type="entry name" value="Kinase-like_dom_sf"/>
</dbReference>
<dbReference type="EMBL" id="CAMKVN010019586">
    <property type="protein sequence ID" value="CAI2198812.1"/>
    <property type="molecule type" value="Genomic_DNA"/>
</dbReference>
<dbReference type="OrthoDB" id="2434253at2759"/>
<sequence length="87" mass="9801">MERKIEKLCHINEDLTTLQNLGYYHKDFHSGNILQNEVASYVSDFGLTGPADKQNLNNKIYGVLLYIAPEVLNGGLYTLASDIYSFS</sequence>
<evidence type="ECO:0000313" key="3">
    <source>
        <dbReference type="Proteomes" id="UP001153678"/>
    </source>
</evidence>
<feature type="domain" description="Protein kinase" evidence="1">
    <location>
        <begin position="1"/>
        <end position="87"/>
    </location>
</feature>
<dbReference type="PROSITE" id="PS50011">
    <property type="entry name" value="PROTEIN_KINASE_DOM"/>
    <property type="match status" value="1"/>
</dbReference>
<dbReference type="AlphaFoldDB" id="A0A9W4T9A8"/>
<organism evidence="2 3">
    <name type="scientific">Funneliformis geosporum</name>
    <dbReference type="NCBI Taxonomy" id="1117311"/>
    <lineage>
        <taxon>Eukaryota</taxon>
        <taxon>Fungi</taxon>
        <taxon>Fungi incertae sedis</taxon>
        <taxon>Mucoromycota</taxon>
        <taxon>Glomeromycotina</taxon>
        <taxon>Glomeromycetes</taxon>
        <taxon>Glomerales</taxon>
        <taxon>Glomeraceae</taxon>
        <taxon>Funneliformis</taxon>
    </lineage>
</organism>
<dbReference type="Pfam" id="PF00069">
    <property type="entry name" value="Pkinase"/>
    <property type="match status" value="1"/>
</dbReference>
<dbReference type="Proteomes" id="UP001153678">
    <property type="component" value="Unassembled WGS sequence"/>
</dbReference>
<dbReference type="InterPro" id="IPR000719">
    <property type="entry name" value="Prot_kinase_dom"/>
</dbReference>
<gene>
    <name evidence="2" type="ORF">FWILDA_LOCUS18760</name>
</gene>
<dbReference type="SUPFAM" id="SSF56112">
    <property type="entry name" value="Protein kinase-like (PK-like)"/>
    <property type="match status" value="1"/>
</dbReference>
<dbReference type="GO" id="GO:0004672">
    <property type="term" value="F:protein kinase activity"/>
    <property type="evidence" value="ECO:0007669"/>
    <property type="project" value="InterPro"/>
</dbReference>
<dbReference type="GO" id="GO:0005524">
    <property type="term" value="F:ATP binding"/>
    <property type="evidence" value="ECO:0007669"/>
    <property type="project" value="InterPro"/>
</dbReference>
<evidence type="ECO:0000313" key="2">
    <source>
        <dbReference type="EMBL" id="CAI2198812.1"/>
    </source>
</evidence>
<name>A0A9W4T9A8_9GLOM</name>
<protein>
    <submittedName>
        <fullName evidence="2">13753_t:CDS:1</fullName>
    </submittedName>
</protein>
<proteinExistence type="predicted"/>
<accession>A0A9W4T9A8</accession>
<reference evidence="2" key="1">
    <citation type="submission" date="2022-08" db="EMBL/GenBank/DDBJ databases">
        <authorList>
            <person name="Kallberg Y."/>
            <person name="Tangrot J."/>
            <person name="Rosling A."/>
        </authorList>
    </citation>
    <scope>NUCLEOTIDE SEQUENCE</scope>
    <source>
        <strain evidence="2">Wild A</strain>
    </source>
</reference>
<keyword evidence="3" id="KW-1185">Reference proteome</keyword>
<evidence type="ECO:0000259" key="1">
    <source>
        <dbReference type="PROSITE" id="PS50011"/>
    </source>
</evidence>
<dbReference type="Gene3D" id="1.10.510.10">
    <property type="entry name" value="Transferase(Phosphotransferase) domain 1"/>
    <property type="match status" value="1"/>
</dbReference>
<comment type="caution">
    <text evidence="2">The sequence shown here is derived from an EMBL/GenBank/DDBJ whole genome shotgun (WGS) entry which is preliminary data.</text>
</comment>
<feature type="non-terminal residue" evidence="2">
    <location>
        <position position="87"/>
    </location>
</feature>